<feature type="region of interest" description="Disordered" evidence="8">
    <location>
        <begin position="517"/>
        <end position="559"/>
    </location>
</feature>
<feature type="domain" description="C2H2-type" evidence="9">
    <location>
        <begin position="51"/>
        <end position="73"/>
    </location>
</feature>
<evidence type="ECO:0000256" key="1">
    <source>
        <dbReference type="ARBA" id="ARBA00022723"/>
    </source>
</evidence>
<keyword evidence="4" id="KW-0862">Zinc</keyword>
<organism evidence="10 11">
    <name type="scientific">Ceratopteris richardii</name>
    <name type="common">Triangle waterfern</name>
    <dbReference type="NCBI Taxonomy" id="49495"/>
    <lineage>
        <taxon>Eukaryota</taxon>
        <taxon>Viridiplantae</taxon>
        <taxon>Streptophyta</taxon>
        <taxon>Embryophyta</taxon>
        <taxon>Tracheophyta</taxon>
        <taxon>Polypodiopsida</taxon>
        <taxon>Polypodiidae</taxon>
        <taxon>Polypodiales</taxon>
        <taxon>Pteridineae</taxon>
        <taxon>Pteridaceae</taxon>
        <taxon>Parkerioideae</taxon>
        <taxon>Ceratopteris</taxon>
    </lineage>
</organism>
<dbReference type="Proteomes" id="UP000825935">
    <property type="component" value="Chromosome 14"/>
</dbReference>
<accession>A0A8T2TB69</accession>
<dbReference type="FunFam" id="3.30.160.60:FF:000554">
    <property type="entry name" value="protein indeterminate-domain 12-like"/>
    <property type="match status" value="1"/>
</dbReference>
<dbReference type="InterPro" id="IPR055187">
    <property type="entry name" value="C2CH-3rd_BIRD-IDD"/>
</dbReference>
<dbReference type="SUPFAM" id="SSF57667">
    <property type="entry name" value="beta-beta-alpha zinc fingers"/>
    <property type="match status" value="1"/>
</dbReference>
<dbReference type="InterPro" id="IPR031140">
    <property type="entry name" value="IDD1-16"/>
</dbReference>
<protein>
    <recommendedName>
        <fullName evidence="9">C2H2-type domain-containing protein</fullName>
    </recommendedName>
</protein>
<keyword evidence="3 7" id="KW-0863">Zinc-finger</keyword>
<evidence type="ECO:0000256" key="6">
    <source>
        <dbReference type="ARBA" id="ARBA00023163"/>
    </source>
</evidence>
<dbReference type="PROSITE" id="PS00028">
    <property type="entry name" value="ZINC_FINGER_C2H2_1"/>
    <property type="match status" value="1"/>
</dbReference>
<dbReference type="Pfam" id="PF22995">
    <property type="entry name" value="C2CH-3rd_BIRD-IDD"/>
    <property type="match status" value="1"/>
</dbReference>
<evidence type="ECO:0000256" key="2">
    <source>
        <dbReference type="ARBA" id="ARBA00022737"/>
    </source>
</evidence>
<dbReference type="InterPro" id="IPR055186">
    <property type="entry name" value="C2H2-2nd_BIRD-IDD"/>
</dbReference>
<keyword evidence="11" id="KW-1185">Reference proteome</keyword>
<dbReference type="EMBL" id="CM035419">
    <property type="protein sequence ID" value="KAH7414973.1"/>
    <property type="molecule type" value="Genomic_DNA"/>
</dbReference>
<dbReference type="PANTHER" id="PTHR10593:SF211">
    <property type="entry name" value="C2H2-TYPE DOMAIN-CONTAINING PROTEIN"/>
    <property type="match status" value="1"/>
</dbReference>
<keyword evidence="5" id="KW-0805">Transcription regulation</keyword>
<keyword evidence="1" id="KW-0479">Metal-binding</keyword>
<dbReference type="SMART" id="SM00355">
    <property type="entry name" value="ZnF_C2H2"/>
    <property type="match status" value="3"/>
</dbReference>
<dbReference type="Pfam" id="PF00096">
    <property type="entry name" value="zf-C2H2"/>
    <property type="match status" value="1"/>
</dbReference>
<evidence type="ECO:0000256" key="4">
    <source>
        <dbReference type="ARBA" id="ARBA00022833"/>
    </source>
</evidence>
<dbReference type="GO" id="GO:0005634">
    <property type="term" value="C:nucleus"/>
    <property type="evidence" value="ECO:0007669"/>
    <property type="project" value="TreeGrafter"/>
</dbReference>
<evidence type="ECO:0000256" key="7">
    <source>
        <dbReference type="PROSITE-ProRule" id="PRU00042"/>
    </source>
</evidence>
<name>A0A8T2TB69_CERRI</name>
<sequence>MSNSYSNSVYDELDGFPSSKVKKKRNLPGNPDPDAEVIALSPKSLLATNRFVCEICNKGFQRDQNLQLHRRGHNLPWRLKQKASHEVKKKVYVCPEPTCVHHDPARALGDLTGIKKHFSRKHGEKKWKCDKCSKRYAVQSDWKAHQKICGTREYRCDCGTLFSRRDSFITHRAFCDALAEENGRMSTRGRQPESHEVAQVPNNPYMTAMLGDKRVSSSPTTKLSRDIFQYSDISKTPLNDKGAYDLPFNGTTDFSQSGGSFQFNRGPKTSIEGMPRWVQGGMETEMAKSDRRPGLSLCLGMDPGSGPMYSFQDMMEKMSASESAMDFSSLNSLQKLPFQHGYNVHPHAPAPSADVMSLNPTLLSSSRQNSAQHDSTNGALGSSNYLTGLDGFGMSTRMLPHSTMQPSAPSRLASAGMPSMMGTGHEAQPVESYHRSTTSNSATALLQKAAQMGATASKPTVLQKFGMAEGFEGAAHEMHRQGVLIPNPTDFIGGDHGRFKTPWITPNTLMPQTSLPFTGSRGPESLAFSAPRWQPPPPPLTGSRGGQRRDHEGDSTPMVDFLGVEGSGAAAAMVSFFSK</sequence>
<comment type="caution">
    <text evidence="10">The sequence shown here is derived from an EMBL/GenBank/DDBJ whole genome shotgun (WGS) entry which is preliminary data.</text>
</comment>
<reference evidence="10" key="1">
    <citation type="submission" date="2021-08" db="EMBL/GenBank/DDBJ databases">
        <title>WGS assembly of Ceratopteris richardii.</title>
        <authorList>
            <person name="Marchant D.B."/>
            <person name="Chen G."/>
            <person name="Jenkins J."/>
            <person name="Shu S."/>
            <person name="Leebens-Mack J."/>
            <person name="Grimwood J."/>
            <person name="Schmutz J."/>
            <person name="Soltis P."/>
            <person name="Soltis D."/>
            <person name="Chen Z.-H."/>
        </authorList>
    </citation>
    <scope>NUCLEOTIDE SEQUENCE</scope>
    <source>
        <strain evidence="10">Whitten #5841</strain>
        <tissue evidence="10">Leaf</tissue>
    </source>
</reference>
<dbReference type="InterPro" id="IPR036236">
    <property type="entry name" value="Znf_C2H2_sf"/>
</dbReference>
<dbReference type="Gene3D" id="3.30.160.60">
    <property type="entry name" value="Classic Zinc Finger"/>
    <property type="match status" value="2"/>
</dbReference>
<dbReference type="Pfam" id="PF22996">
    <property type="entry name" value="C2H2-2nd_BIRD-IDD"/>
    <property type="match status" value="1"/>
</dbReference>
<evidence type="ECO:0000259" key="9">
    <source>
        <dbReference type="PROSITE" id="PS50157"/>
    </source>
</evidence>
<keyword evidence="6" id="KW-0804">Transcription</keyword>
<evidence type="ECO:0000313" key="10">
    <source>
        <dbReference type="EMBL" id="KAH7414973.1"/>
    </source>
</evidence>
<evidence type="ECO:0000256" key="5">
    <source>
        <dbReference type="ARBA" id="ARBA00023015"/>
    </source>
</evidence>
<dbReference type="Pfam" id="PF22992">
    <property type="entry name" value="C2CH-4th_BIRD-IDD"/>
    <property type="match status" value="1"/>
</dbReference>
<evidence type="ECO:0000313" key="11">
    <source>
        <dbReference type="Proteomes" id="UP000825935"/>
    </source>
</evidence>
<dbReference type="InterPro" id="IPR055185">
    <property type="entry name" value="C2CH-4th_BIRD-IDD"/>
</dbReference>
<proteinExistence type="predicted"/>
<keyword evidence="2" id="KW-0677">Repeat</keyword>
<dbReference type="InterPro" id="IPR013087">
    <property type="entry name" value="Znf_C2H2_type"/>
</dbReference>
<dbReference type="GO" id="GO:0008270">
    <property type="term" value="F:zinc ion binding"/>
    <property type="evidence" value="ECO:0007669"/>
    <property type="project" value="UniProtKB-KW"/>
</dbReference>
<evidence type="ECO:0000256" key="8">
    <source>
        <dbReference type="SAM" id="MobiDB-lite"/>
    </source>
</evidence>
<gene>
    <name evidence="10" type="ORF">KP509_14G021500</name>
</gene>
<dbReference type="FunFam" id="3.30.160.60:FF:000131">
    <property type="entry name" value="protein indeterminate-domain 5, chloroplastic-like"/>
    <property type="match status" value="1"/>
</dbReference>
<evidence type="ECO:0000256" key="3">
    <source>
        <dbReference type="ARBA" id="ARBA00022771"/>
    </source>
</evidence>
<dbReference type="PANTHER" id="PTHR10593">
    <property type="entry name" value="SERINE/THREONINE-PROTEIN KINASE RIO"/>
    <property type="match status" value="1"/>
</dbReference>
<dbReference type="GO" id="GO:0003700">
    <property type="term" value="F:DNA-binding transcription factor activity"/>
    <property type="evidence" value="ECO:0007669"/>
    <property type="project" value="TreeGrafter"/>
</dbReference>
<dbReference type="OrthoDB" id="6354171at2759"/>
<feature type="region of interest" description="Disordered" evidence="8">
    <location>
        <begin position="1"/>
        <end position="35"/>
    </location>
</feature>
<dbReference type="AlphaFoldDB" id="A0A8T2TB69"/>
<dbReference type="PROSITE" id="PS50157">
    <property type="entry name" value="ZINC_FINGER_C2H2_2"/>
    <property type="match status" value="1"/>
</dbReference>